<dbReference type="PANTHER" id="PTHR35006:SF2">
    <property type="entry name" value="GLYOXALASE FAMILY PROTEIN (AFU_ORTHOLOGUE AFUA_5G14830)"/>
    <property type="match status" value="1"/>
</dbReference>
<dbReference type="GO" id="GO:0051213">
    <property type="term" value="F:dioxygenase activity"/>
    <property type="evidence" value="ECO:0007669"/>
    <property type="project" value="UniProtKB-KW"/>
</dbReference>
<accession>A0A4Q0YPH0</accession>
<dbReference type="Pfam" id="PF00903">
    <property type="entry name" value="Glyoxalase"/>
    <property type="match status" value="1"/>
</dbReference>
<dbReference type="InterPro" id="IPR037523">
    <property type="entry name" value="VOC_core"/>
</dbReference>
<keyword evidence="2" id="KW-0560">Oxidoreductase</keyword>
<dbReference type="CDD" id="cd07262">
    <property type="entry name" value="VOC_like"/>
    <property type="match status" value="1"/>
</dbReference>
<dbReference type="EMBL" id="PEIB01000015">
    <property type="protein sequence ID" value="RXJ72846.1"/>
    <property type="molecule type" value="Genomic_DNA"/>
</dbReference>
<proteinExistence type="predicted"/>
<organism evidence="2 3">
    <name type="scientific">Veronia nyctiphanis</name>
    <dbReference type="NCBI Taxonomy" id="1278244"/>
    <lineage>
        <taxon>Bacteria</taxon>
        <taxon>Pseudomonadati</taxon>
        <taxon>Pseudomonadota</taxon>
        <taxon>Gammaproteobacteria</taxon>
        <taxon>Vibrionales</taxon>
        <taxon>Vibrionaceae</taxon>
        <taxon>Veronia</taxon>
    </lineage>
</organism>
<dbReference type="OrthoDB" id="9800438at2"/>
<comment type="caution">
    <text evidence="2">The sequence shown here is derived from an EMBL/GenBank/DDBJ whole genome shotgun (WGS) entry which is preliminary data.</text>
</comment>
<evidence type="ECO:0000313" key="3">
    <source>
        <dbReference type="Proteomes" id="UP000290287"/>
    </source>
</evidence>
<keyword evidence="3" id="KW-1185">Reference proteome</keyword>
<feature type="domain" description="VOC" evidence="1">
    <location>
        <begin position="1"/>
        <end position="119"/>
    </location>
</feature>
<dbReference type="Gene3D" id="3.10.180.10">
    <property type="entry name" value="2,3-Dihydroxybiphenyl 1,2-Dioxygenase, domain 1"/>
    <property type="match status" value="1"/>
</dbReference>
<dbReference type="Proteomes" id="UP000290287">
    <property type="component" value="Unassembled WGS sequence"/>
</dbReference>
<name>A0A4Q0YPH0_9GAMM</name>
<gene>
    <name evidence="2" type="ORF">CS022_13405</name>
</gene>
<dbReference type="InterPro" id="IPR029068">
    <property type="entry name" value="Glyas_Bleomycin-R_OHBP_Dase"/>
</dbReference>
<evidence type="ECO:0000259" key="1">
    <source>
        <dbReference type="PROSITE" id="PS51819"/>
    </source>
</evidence>
<evidence type="ECO:0000313" key="2">
    <source>
        <dbReference type="EMBL" id="RXJ72846.1"/>
    </source>
</evidence>
<protein>
    <submittedName>
        <fullName evidence="2">Glyoxalase/bleomycin resistance/extradiol dioxygenase family protein</fullName>
    </submittedName>
</protein>
<dbReference type="InterPro" id="IPR004360">
    <property type="entry name" value="Glyas_Fos-R_dOase_dom"/>
</dbReference>
<sequence>MIDHFEIKTNNFDVCKRFYQACLALLNIELKWSDDAAAGFGVIDENKVRFLIEHGESNTGCHIAFSATDENAVKQFHHAAMEVNAKCNGKPGLRAHYSPNYYAAFVFDPDGNNVEAVTYL</sequence>
<keyword evidence="2" id="KW-0223">Dioxygenase</keyword>
<reference evidence="2 3" key="1">
    <citation type="submission" date="2017-10" db="EMBL/GenBank/DDBJ databases">
        <title>Nyctiphanis sp. nov., isolated from the stomach of the euphausiid Nyctiphanes simplex (Hansen, 1911) in the Gulf of California.</title>
        <authorList>
            <person name="Gomez-Gil B."/>
            <person name="Aguilar-Mendez M."/>
            <person name="Lopez-Cortes A."/>
            <person name="Gomez-Gutierrez J."/>
            <person name="Roque A."/>
            <person name="Lang E."/>
            <person name="Gonzalez-Castillo A."/>
        </authorList>
    </citation>
    <scope>NUCLEOTIDE SEQUENCE [LARGE SCALE GENOMIC DNA]</scope>
    <source>
        <strain evidence="2 3">CAIM 600</strain>
    </source>
</reference>
<dbReference type="SUPFAM" id="SSF54593">
    <property type="entry name" value="Glyoxalase/Bleomycin resistance protein/Dihydroxybiphenyl dioxygenase"/>
    <property type="match status" value="1"/>
</dbReference>
<dbReference type="AlphaFoldDB" id="A0A4Q0YPH0"/>
<dbReference type="RefSeq" id="WP_129122730.1">
    <property type="nucleotide sequence ID" value="NZ_PEIB01000015.1"/>
</dbReference>
<dbReference type="PROSITE" id="PS51819">
    <property type="entry name" value="VOC"/>
    <property type="match status" value="1"/>
</dbReference>
<dbReference type="PANTHER" id="PTHR35006">
    <property type="entry name" value="GLYOXALASE FAMILY PROTEIN (AFU_ORTHOLOGUE AFUA_5G14830)"/>
    <property type="match status" value="1"/>
</dbReference>